<feature type="repeat" description="ANK" evidence="3">
    <location>
        <begin position="1686"/>
        <end position="1718"/>
    </location>
</feature>
<feature type="repeat" description="ANK" evidence="3">
    <location>
        <begin position="1422"/>
        <end position="1454"/>
    </location>
</feature>
<protein>
    <recommendedName>
        <fullName evidence="4">NACHT domain-containing protein</fullName>
    </recommendedName>
</protein>
<evidence type="ECO:0000256" key="1">
    <source>
        <dbReference type="ARBA" id="ARBA00022737"/>
    </source>
</evidence>
<dbReference type="Pfam" id="PF13637">
    <property type="entry name" value="Ank_4"/>
    <property type="match status" value="3"/>
</dbReference>
<dbReference type="SUPFAM" id="SSF48403">
    <property type="entry name" value="Ankyrin repeat"/>
    <property type="match status" value="2"/>
</dbReference>
<dbReference type="SUPFAM" id="SSF52540">
    <property type="entry name" value="P-loop containing nucleoside triphosphate hydrolases"/>
    <property type="match status" value="1"/>
</dbReference>
<keyword evidence="2 3" id="KW-0040">ANK repeat</keyword>
<evidence type="ECO:0000256" key="2">
    <source>
        <dbReference type="ARBA" id="ARBA00023043"/>
    </source>
</evidence>
<organism evidence="5 6">
    <name type="scientific">Zophobas morio</name>
    <dbReference type="NCBI Taxonomy" id="2755281"/>
    <lineage>
        <taxon>Eukaryota</taxon>
        <taxon>Metazoa</taxon>
        <taxon>Ecdysozoa</taxon>
        <taxon>Arthropoda</taxon>
        <taxon>Hexapoda</taxon>
        <taxon>Insecta</taxon>
        <taxon>Pterygota</taxon>
        <taxon>Neoptera</taxon>
        <taxon>Endopterygota</taxon>
        <taxon>Coleoptera</taxon>
        <taxon>Polyphaga</taxon>
        <taxon>Cucujiformia</taxon>
        <taxon>Tenebrionidae</taxon>
        <taxon>Zophobas</taxon>
    </lineage>
</organism>
<feature type="repeat" description="ANK" evidence="3">
    <location>
        <begin position="1554"/>
        <end position="1586"/>
    </location>
</feature>
<reference evidence="5" key="1">
    <citation type="journal article" date="2023" name="G3 (Bethesda)">
        <title>Whole genome assemblies of Zophobas morio and Tenebrio molitor.</title>
        <authorList>
            <person name="Kaur S."/>
            <person name="Stinson S.A."/>
            <person name="diCenzo G.C."/>
        </authorList>
    </citation>
    <scope>NUCLEOTIDE SEQUENCE</scope>
    <source>
        <strain evidence="5">QUZm001</strain>
    </source>
</reference>
<feature type="repeat" description="ANK" evidence="3">
    <location>
        <begin position="1488"/>
        <end position="1520"/>
    </location>
</feature>
<feature type="repeat" description="ANK" evidence="3">
    <location>
        <begin position="1290"/>
        <end position="1322"/>
    </location>
</feature>
<dbReference type="Gene3D" id="1.25.40.20">
    <property type="entry name" value="Ankyrin repeat-containing domain"/>
    <property type="match status" value="4"/>
</dbReference>
<dbReference type="InterPro" id="IPR002110">
    <property type="entry name" value="Ankyrin_rpt"/>
</dbReference>
<evidence type="ECO:0000256" key="3">
    <source>
        <dbReference type="PROSITE-ProRule" id="PRU00023"/>
    </source>
</evidence>
<dbReference type="Pfam" id="PF12796">
    <property type="entry name" value="Ank_2"/>
    <property type="match status" value="4"/>
</dbReference>
<feature type="domain" description="NACHT" evidence="4">
    <location>
        <begin position="640"/>
        <end position="792"/>
    </location>
</feature>
<dbReference type="InterPro" id="IPR027417">
    <property type="entry name" value="P-loop_NTPase"/>
</dbReference>
<evidence type="ECO:0000313" key="6">
    <source>
        <dbReference type="Proteomes" id="UP001168821"/>
    </source>
</evidence>
<dbReference type="Gene3D" id="3.40.50.300">
    <property type="entry name" value="P-loop containing nucleotide triphosphate hydrolases"/>
    <property type="match status" value="1"/>
</dbReference>
<dbReference type="Proteomes" id="UP001168821">
    <property type="component" value="Unassembled WGS sequence"/>
</dbReference>
<dbReference type="InterPro" id="IPR007111">
    <property type="entry name" value="NACHT_NTPase"/>
</dbReference>
<keyword evidence="6" id="KW-1185">Reference proteome</keyword>
<sequence>MEKIEIFKKRPGTSDKGKDYEDVVLANVVLRLLNDPRIKTFQISSNDDDFGAFDDLVIKLASDKGNDIQVKAVQLKHTERKLLSLENLRTVKGDFSIRKYHESNTKIKQKIDELILFTNRPFNPPDNATFQLEGEGFYVKLIKREVSSDISENISHVYQFVIVDDQSTVENIPRIQEYQDFFRKFFLYTDQENCDILKKITANKFKTTYCSDDETFGKFLRTVSEWNAQDGKKEKLDKNWAQLVLALHLLSSHTECLSFGPVNDKMKIFREAISFFDVTLIEDKSVETVKQLWGDVGKEKTIDFKKLNKIRRRYLPTLGHINDTDIGTIDPKAFTQLLWLMDECPLILRAWEKMKNIIQLCPDKKFVLVGGTKDAEWVKKYSVFQNLSDLSLKPEIRKNIMQNFTISIQGKGELDLVTSFGNSEDFYQNVTTDNLSEMLNGPCRIGGENETLPEPYIERYISRNVIDNTYLEKAHQNTIIILNGANNLDKVKSKLEKCELIDINNFLVKHNQNGENVTNNDFIVNEPNFNNRNYVDKGKKIGLHSNLNNNKYNFSSDKSSFANIVYVGTRHYNDSELQQIYNQHKQTKQFHYFKVLNDGKLERLCSKGDVSDVEAYKLPDEHPTEENALWSSRLDYNINLIIGDPGMGKTELVKSLKNKCSREYWTVLISAKDVNLFFRNHNFSEAENCSDLFAKFITNEKYGSLEKLDRNFYEMCVKKNNVIYLWDALDEILNDNLDAALNIILDLSIKGFPQWVTSRRHLKTTLEKKFNLLSLGINQFNEREQEKYIRKPLKSFNSETSIDVTLEKIKSSFAIIEHIDILGIPLQIFMLTELFRENSEKYLKLMDNTFVLTDLYEYFIHEKFNKFYKDKIGYDLRNPQMEVIVCEKKRKAAEYYERVSFRVIFNDEFMQRLNIDYEKCVQKLLRNYVSLGLVNDFQNDIPRFVHSSFAEYLVARYFSNNINNSKGLISDILFDARYNNVRFFFDMLLAKNSKGHIAVLYKRYELLKSYDDKILKRKDMGGRSVLHLISSWGQRHPRVKVTRVKDKCIVHKNSNFDKKTETKLYFETITYLQGKNDAGERDKLLDATPLSYARKSESLGAQIQLLQTKKDELRQSHDDIINVIYYSALLGYDDLCKHFTEEELNNFWCEEEIITAEYAETPLWLACQNGNLKIVEHFVRSGADINCVSTFGDTPLLVASLNGHEKVVEYLATVGAEINRANNYGSTPLYAASFNGHEKVVEYLATVGADINRTKNDGRTPLYIASQNGHEKVVEYLVTVGAEINRVNNDSWTPLHIASLNGHEKVVEYLVTVGAEINCAEERGITPLFVASLNGHEKVVEYLATFGAEINRADNDGRTPLHIASHNGDEKVVEYLVTVGAEINCAEERGITPLFVASLNGHEKVVKYLATFGAEINRAGNDGWTPLHIASQHGHEKVVEYLATFGAEINRAKNDGATPLFIASLNGHEKVVEYLATFGAEINRANNDGRTPLQIASQNGHEKVVEYLATVGAEINRADNNGWTPLHIASRNSHKKVVEYLVTVGAEINCAEEIGITPLFVASLNGHEKVVEYLATVGVEINRAINDGRTPLHIASQNGHEKVVEYLAAFGAEINRPKNDGATPLYIASCNGHLKVVGYLATVGAQINRADNDGWTPLHIASQNGHEKVVEYLVTVGAEINRSDYNGETPLYLASQNGHEKVVEYLATVGAEINRADYDGKTPFDVASEKSYKNIVKCLTRAGAQTGHHSFTRKRPNRNFLKRSKCSVM</sequence>
<dbReference type="EMBL" id="JALNTZ010000007">
    <property type="protein sequence ID" value="KAJ3647022.1"/>
    <property type="molecule type" value="Genomic_DNA"/>
</dbReference>
<name>A0AA38I3J0_9CUCU</name>
<gene>
    <name evidence="5" type="ORF">Zmor_024572</name>
</gene>
<proteinExistence type="predicted"/>
<dbReference type="SMART" id="SM00248">
    <property type="entry name" value="ANK"/>
    <property type="match status" value="18"/>
</dbReference>
<evidence type="ECO:0000259" key="4">
    <source>
        <dbReference type="Pfam" id="PF05729"/>
    </source>
</evidence>
<feature type="repeat" description="ANK" evidence="3">
    <location>
        <begin position="1356"/>
        <end position="1388"/>
    </location>
</feature>
<feature type="repeat" description="ANK" evidence="3">
    <location>
        <begin position="1620"/>
        <end position="1652"/>
    </location>
</feature>
<dbReference type="PANTHER" id="PTHR24166:SF48">
    <property type="entry name" value="PROTEIN VAPYRIN"/>
    <property type="match status" value="1"/>
</dbReference>
<comment type="caution">
    <text evidence="5">The sequence shown here is derived from an EMBL/GenBank/DDBJ whole genome shotgun (WGS) entry which is preliminary data.</text>
</comment>
<dbReference type="InterPro" id="IPR050889">
    <property type="entry name" value="Dendritic_Spine_Reg/Scaffold"/>
</dbReference>
<keyword evidence="1" id="KW-0677">Repeat</keyword>
<accession>A0AA38I3J0</accession>
<dbReference type="PROSITE" id="PS50297">
    <property type="entry name" value="ANK_REP_REGION"/>
    <property type="match status" value="17"/>
</dbReference>
<feature type="repeat" description="ANK" evidence="3">
    <location>
        <begin position="1323"/>
        <end position="1355"/>
    </location>
</feature>
<feature type="repeat" description="ANK" evidence="3">
    <location>
        <begin position="1191"/>
        <end position="1223"/>
    </location>
</feature>
<feature type="repeat" description="ANK" evidence="3">
    <location>
        <begin position="1389"/>
        <end position="1421"/>
    </location>
</feature>
<feature type="repeat" description="ANK" evidence="3">
    <location>
        <begin position="1587"/>
        <end position="1619"/>
    </location>
</feature>
<feature type="repeat" description="ANK" evidence="3">
    <location>
        <begin position="1257"/>
        <end position="1289"/>
    </location>
</feature>
<dbReference type="InterPro" id="IPR036770">
    <property type="entry name" value="Ankyrin_rpt-contain_sf"/>
</dbReference>
<feature type="repeat" description="ANK" evidence="3">
    <location>
        <begin position="1224"/>
        <end position="1256"/>
    </location>
</feature>
<dbReference type="Pfam" id="PF05729">
    <property type="entry name" value="NACHT"/>
    <property type="match status" value="1"/>
</dbReference>
<evidence type="ECO:0000313" key="5">
    <source>
        <dbReference type="EMBL" id="KAJ3647022.1"/>
    </source>
</evidence>
<dbReference type="PANTHER" id="PTHR24166">
    <property type="entry name" value="ROLLING PEBBLES, ISOFORM B"/>
    <property type="match status" value="1"/>
</dbReference>
<feature type="repeat" description="ANK" evidence="3">
    <location>
        <begin position="1653"/>
        <end position="1685"/>
    </location>
</feature>
<feature type="repeat" description="ANK" evidence="3">
    <location>
        <begin position="1521"/>
        <end position="1553"/>
    </location>
</feature>
<dbReference type="PRINTS" id="PR01415">
    <property type="entry name" value="ANKYRIN"/>
</dbReference>
<dbReference type="PROSITE" id="PS50088">
    <property type="entry name" value="ANK_REPEAT"/>
    <property type="match status" value="17"/>
</dbReference>
<feature type="repeat" description="ANK" evidence="3">
    <location>
        <begin position="1455"/>
        <end position="1487"/>
    </location>
</feature>
<feature type="repeat" description="ANK" evidence="3">
    <location>
        <begin position="1158"/>
        <end position="1190"/>
    </location>
</feature>
<dbReference type="Pfam" id="PF00023">
    <property type="entry name" value="Ank"/>
    <property type="match status" value="1"/>
</dbReference>